<evidence type="ECO:0000256" key="5">
    <source>
        <dbReference type="SAM" id="Phobius"/>
    </source>
</evidence>
<name>A0A6N0NYL9_9CREN</name>
<dbReference type="Proteomes" id="UP000509301">
    <property type="component" value="Chromosome"/>
</dbReference>
<proteinExistence type="predicted"/>
<reference evidence="6 7" key="1">
    <citation type="submission" date="2020-02" db="EMBL/GenBank/DDBJ databases">
        <title>Comparative genome analysis reveals the metabolism and evolution of the thermophilic archaeal genus Metallosphaera.</title>
        <authorList>
            <person name="Jiang C."/>
        </authorList>
    </citation>
    <scope>NUCLEOTIDE SEQUENCE [LARGE SCALE GENOMIC DNA]</scope>
    <source>
        <strain evidence="6 7">Ric-A</strain>
    </source>
</reference>
<dbReference type="InterPro" id="IPR003339">
    <property type="entry name" value="ABC/ECF_trnsptr_transmembrane"/>
</dbReference>
<feature type="transmembrane region" description="Helical" evidence="5">
    <location>
        <begin position="97"/>
        <end position="114"/>
    </location>
</feature>
<feature type="transmembrane region" description="Helical" evidence="5">
    <location>
        <begin position="57"/>
        <end position="85"/>
    </location>
</feature>
<organism evidence="6 7">
    <name type="scientific">Metallosphaera tengchongensis</name>
    <dbReference type="NCBI Taxonomy" id="1532350"/>
    <lineage>
        <taxon>Archaea</taxon>
        <taxon>Thermoproteota</taxon>
        <taxon>Thermoprotei</taxon>
        <taxon>Sulfolobales</taxon>
        <taxon>Sulfolobaceae</taxon>
        <taxon>Metallosphaera</taxon>
    </lineage>
</organism>
<dbReference type="CDD" id="cd16914">
    <property type="entry name" value="EcfT"/>
    <property type="match status" value="1"/>
</dbReference>
<keyword evidence="2 5" id="KW-0812">Transmembrane</keyword>
<feature type="transmembrane region" description="Helical" evidence="5">
    <location>
        <begin position="12"/>
        <end position="37"/>
    </location>
</feature>
<feature type="transmembrane region" description="Helical" evidence="5">
    <location>
        <begin position="289"/>
        <end position="310"/>
    </location>
</feature>
<dbReference type="OrthoDB" id="31170at2157"/>
<keyword evidence="3 5" id="KW-1133">Transmembrane helix</keyword>
<dbReference type="AlphaFoldDB" id="A0A6N0NYL9"/>
<dbReference type="RefSeq" id="WP_174632354.1">
    <property type="nucleotide sequence ID" value="NZ_CP049074.1"/>
</dbReference>
<keyword evidence="4 5" id="KW-0472">Membrane</keyword>
<evidence type="ECO:0000256" key="1">
    <source>
        <dbReference type="ARBA" id="ARBA00004141"/>
    </source>
</evidence>
<dbReference type="EMBL" id="CP049074">
    <property type="protein sequence ID" value="QKR00903.1"/>
    <property type="molecule type" value="Genomic_DNA"/>
</dbReference>
<keyword evidence="7" id="KW-1185">Reference proteome</keyword>
<sequence length="319" mass="35558">MESVIVELVSWGLFIYGSLVPALVVLLLIGITGFVEITRYERGTSLYYRLNPLTKVLFGLTITVVASTTAWWISAFMVTGLLLSYLSLHDGLRKFKYASYTMFSTLVGVTWSTAPFTPYSTLELAGFHQSTVLWTWPPYFQFFGYEPYLTLQQVIYGVQVSFRVASVIIASFITILTTTPSDLFRMLSKLKVPLAISFALTVAFTSVPKIFDLLDTSVKMQFLRGFGYGKPGFVRPFYMLAALFLAITPTVIYLARAAKNLAISVDTRAFMAKEGRTSLVELGFSSHDYMMFGLMIGLVLLAVLANLFGFGRTIPYTGL</sequence>
<accession>A0A6N0NYL9</accession>
<feature type="transmembrane region" description="Helical" evidence="5">
    <location>
        <begin position="154"/>
        <end position="178"/>
    </location>
</feature>
<gene>
    <name evidence="6" type="ORF">GWK48_00070</name>
</gene>
<dbReference type="KEGG" id="mten:GWK48_00070"/>
<comment type="subcellular location">
    <subcellularLocation>
        <location evidence="1">Membrane</location>
        <topology evidence="1">Multi-pass membrane protein</topology>
    </subcellularLocation>
</comment>
<evidence type="ECO:0000256" key="4">
    <source>
        <dbReference type="ARBA" id="ARBA00023136"/>
    </source>
</evidence>
<dbReference type="GeneID" id="55640293"/>
<feature type="transmembrane region" description="Helical" evidence="5">
    <location>
        <begin position="237"/>
        <end position="255"/>
    </location>
</feature>
<dbReference type="PANTHER" id="PTHR33514">
    <property type="entry name" value="PROTEIN ABCI12, CHLOROPLASTIC"/>
    <property type="match status" value="1"/>
</dbReference>
<evidence type="ECO:0000313" key="7">
    <source>
        <dbReference type="Proteomes" id="UP000509301"/>
    </source>
</evidence>
<dbReference type="GO" id="GO:0005886">
    <property type="term" value="C:plasma membrane"/>
    <property type="evidence" value="ECO:0007669"/>
    <property type="project" value="UniProtKB-ARBA"/>
</dbReference>
<dbReference type="Pfam" id="PF02361">
    <property type="entry name" value="CbiQ"/>
    <property type="match status" value="1"/>
</dbReference>
<evidence type="ECO:0000256" key="3">
    <source>
        <dbReference type="ARBA" id="ARBA00022989"/>
    </source>
</evidence>
<feature type="transmembrane region" description="Helical" evidence="5">
    <location>
        <begin position="190"/>
        <end position="211"/>
    </location>
</feature>
<evidence type="ECO:0000256" key="2">
    <source>
        <dbReference type="ARBA" id="ARBA00022692"/>
    </source>
</evidence>
<dbReference type="PANTHER" id="PTHR33514:SF13">
    <property type="entry name" value="PROTEIN ABCI12, CHLOROPLASTIC"/>
    <property type="match status" value="1"/>
</dbReference>
<protein>
    <submittedName>
        <fullName evidence="6">Energy-coupling factor transporter transmembrane protein EcfT</fullName>
    </submittedName>
</protein>
<evidence type="ECO:0000313" key="6">
    <source>
        <dbReference type="EMBL" id="QKR00903.1"/>
    </source>
</evidence>